<evidence type="ECO:0000313" key="10">
    <source>
        <dbReference type="EMBL" id="SFL67482.1"/>
    </source>
</evidence>
<dbReference type="OrthoDB" id="9805682at2"/>
<evidence type="ECO:0000256" key="8">
    <source>
        <dbReference type="SAM" id="Phobius"/>
    </source>
</evidence>
<dbReference type="PANTHER" id="PTHR30012">
    <property type="entry name" value="GENERAL SECRETION PATHWAY PROTEIN"/>
    <property type="match status" value="1"/>
</dbReference>
<dbReference type="InterPro" id="IPR042094">
    <property type="entry name" value="T2SS_GspF_sf"/>
</dbReference>
<feature type="transmembrane region" description="Helical" evidence="8">
    <location>
        <begin position="167"/>
        <end position="190"/>
    </location>
</feature>
<evidence type="ECO:0000256" key="1">
    <source>
        <dbReference type="ARBA" id="ARBA00004429"/>
    </source>
</evidence>
<feature type="domain" description="Type II secretion system protein GspF" evidence="9">
    <location>
        <begin position="271"/>
        <end position="393"/>
    </location>
</feature>
<comment type="similarity">
    <text evidence="2">Belongs to the GSP F family.</text>
</comment>
<dbReference type="FunFam" id="1.20.81.30:FF:000001">
    <property type="entry name" value="Type II secretion system protein F"/>
    <property type="match status" value="2"/>
</dbReference>
<evidence type="ECO:0000313" key="11">
    <source>
        <dbReference type="Proteomes" id="UP000199550"/>
    </source>
</evidence>
<reference evidence="10 11" key="1">
    <citation type="submission" date="2016-10" db="EMBL/GenBank/DDBJ databases">
        <authorList>
            <person name="de Groot N.N."/>
        </authorList>
    </citation>
    <scope>NUCLEOTIDE SEQUENCE [LARGE SCALE GENOMIC DNA]</scope>
    <source>
        <strain evidence="10 11">DSM 16199</strain>
    </source>
</reference>
<keyword evidence="7 8" id="KW-0472">Membrane</keyword>
<protein>
    <submittedName>
        <fullName evidence="10">General secretion pathway protein F</fullName>
    </submittedName>
</protein>
<dbReference type="Pfam" id="PF00482">
    <property type="entry name" value="T2SSF"/>
    <property type="match status" value="2"/>
</dbReference>
<dbReference type="AlphaFoldDB" id="A0A1I4JLN5"/>
<evidence type="ECO:0000256" key="5">
    <source>
        <dbReference type="ARBA" id="ARBA00022692"/>
    </source>
</evidence>
<evidence type="ECO:0000259" key="9">
    <source>
        <dbReference type="Pfam" id="PF00482"/>
    </source>
</evidence>
<gene>
    <name evidence="10" type="ORF">SAMN04488004_14011</name>
</gene>
<keyword evidence="6 8" id="KW-1133">Transmembrane helix</keyword>
<organism evidence="10 11">
    <name type="scientific">Loktanella salsilacus</name>
    <dbReference type="NCBI Taxonomy" id="195913"/>
    <lineage>
        <taxon>Bacteria</taxon>
        <taxon>Pseudomonadati</taxon>
        <taxon>Pseudomonadota</taxon>
        <taxon>Alphaproteobacteria</taxon>
        <taxon>Rhodobacterales</taxon>
        <taxon>Roseobacteraceae</taxon>
        <taxon>Loktanella</taxon>
    </lineage>
</organism>
<evidence type="ECO:0000256" key="6">
    <source>
        <dbReference type="ARBA" id="ARBA00022989"/>
    </source>
</evidence>
<dbReference type="RefSeq" id="WP_090191933.1">
    <property type="nucleotide sequence ID" value="NZ_FOTF01000040.1"/>
</dbReference>
<evidence type="ECO:0000256" key="2">
    <source>
        <dbReference type="ARBA" id="ARBA00005745"/>
    </source>
</evidence>
<dbReference type="PANTHER" id="PTHR30012:SF0">
    <property type="entry name" value="TYPE II SECRETION SYSTEM PROTEIN F-RELATED"/>
    <property type="match status" value="1"/>
</dbReference>
<keyword evidence="5 8" id="KW-0812">Transmembrane</keyword>
<evidence type="ECO:0000256" key="3">
    <source>
        <dbReference type="ARBA" id="ARBA00022475"/>
    </source>
</evidence>
<evidence type="ECO:0000256" key="7">
    <source>
        <dbReference type="ARBA" id="ARBA00023136"/>
    </source>
</evidence>
<dbReference type="EMBL" id="FOTF01000040">
    <property type="protein sequence ID" value="SFL67482.1"/>
    <property type="molecule type" value="Genomic_DNA"/>
</dbReference>
<dbReference type="InterPro" id="IPR018076">
    <property type="entry name" value="T2SS_GspF_dom"/>
</dbReference>
<feature type="domain" description="Type II secretion system protein GspF" evidence="9">
    <location>
        <begin position="69"/>
        <end position="191"/>
    </location>
</feature>
<name>A0A1I4JLN5_9RHOB</name>
<feature type="transmembrane region" description="Helical" evidence="8">
    <location>
        <begin position="362"/>
        <end position="395"/>
    </location>
</feature>
<dbReference type="PRINTS" id="PR00812">
    <property type="entry name" value="BCTERIALGSPF"/>
</dbReference>
<keyword evidence="3" id="KW-1003">Cell membrane</keyword>
<sequence length="402" mass="42254">MAAFAYTAVDPAGKTVKGITEATNAAAARHSLRARQLSPVSVEPTTSKRGGPTAARVKTVSIRALTLVTRQLATLIGSGISVEQALKTVADQSDKPAISTLLLNLRAAVLDGRSFAQALGDYPQTFGDYYRASVAAGESSGQLGRVMDLLSFFVETRAKNRQTVQLALLYPAILAVVSLAVIVALLTFVVPDIVRVFTSRGAELPFLTRALIAVSDFINAWGLVMLAAIVTAAFSVGAILRRPAVRLRWHRFLALAPVTRTFVLKANAAQFAGTLSTLTVSQVPLTDALEAAAQTVPNLYIRARVQAASARVREGTALSRALAEAEIFPPMLIAMVASGEAGGVLGATLTRAADDQARDLNALVAALVALVEPAVLLLMGGIVMLLVLSILLPIVNLNNLVN</sequence>
<keyword evidence="4" id="KW-0997">Cell inner membrane</keyword>
<dbReference type="STRING" id="195913.SAMN04488004_14011"/>
<accession>A0A1I4JLN5</accession>
<dbReference type="Proteomes" id="UP000199550">
    <property type="component" value="Unassembled WGS sequence"/>
</dbReference>
<dbReference type="Gene3D" id="1.20.81.30">
    <property type="entry name" value="Type II secretion system (T2SS), domain F"/>
    <property type="match status" value="2"/>
</dbReference>
<comment type="subcellular location">
    <subcellularLocation>
        <location evidence="1">Cell inner membrane</location>
        <topology evidence="1">Multi-pass membrane protein</topology>
    </subcellularLocation>
</comment>
<feature type="transmembrane region" description="Helical" evidence="8">
    <location>
        <begin position="210"/>
        <end position="240"/>
    </location>
</feature>
<proteinExistence type="inferred from homology"/>
<evidence type="ECO:0000256" key="4">
    <source>
        <dbReference type="ARBA" id="ARBA00022519"/>
    </source>
</evidence>
<dbReference type="GO" id="GO:0015628">
    <property type="term" value="P:protein secretion by the type II secretion system"/>
    <property type="evidence" value="ECO:0007669"/>
    <property type="project" value="TreeGrafter"/>
</dbReference>
<dbReference type="GO" id="GO:0005886">
    <property type="term" value="C:plasma membrane"/>
    <property type="evidence" value="ECO:0007669"/>
    <property type="project" value="UniProtKB-SubCell"/>
</dbReference>
<keyword evidence="11" id="KW-1185">Reference proteome</keyword>
<dbReference type="InterPro" id="IPR003004">
    <property type="entry name" value="GspF/PilC"/>
</dbReference>